<name>A0AAW2TEX4_SESRA</name>
<evidence type="ECO:0000256" key="1">
    <source>
        <dbReference type="ARBA" id="ARBA00004613"/>
    </source>
</evidence>
<sequence>MAITKTVLPLVMLVVLVAQSQLITAQFQAQTCSSSLSSLNVCAQFAVPGSSGSTTPSPECCGALQAVDHDCMCNTLRIASQIPTQCNLPPSIAVETEVGLLVIANNAAARNSRVVLSVCFPLC</sequence>
<evidence type="ECO:0000313" key="6">
    <source>
        <dbReference type="EMBL" id="KAL0403118.1"/>
    </source>
</evidence>
<feature type="domain" description="Bifunctional inhibitor/plant lipid transfer protein/seed storage helical" evidence="5">
    <location>
        <begin position="32"/>
        <end position="96"/>
    </location>
</feature>
<organism evidence="6">
    <name type="scientific">Sesamum radiatum</name>
    <name type="common">Black benniseed</name>
    <dbReference type="NCBI Taxonomy" id="300843"/>
    <lineage>
        <taxon>Eukaryota</taxon>
        <taxon>Viridiplantae</taxon>
        <taxon>Streptophyta</taxon>
        <taxon>Embryophyta</taxon>
        <taxon>Tracheophyta</taxon>
        <taxon>Spermatophyta</taxon>
        <taxon>Magnoliopsida</taxon>
        <taxon>eudicotyledons</taxon>
        <taxon>Gunneridae</taxon>
        <taxon>Pentapetalae</taxon>
        <taxon>asterids</taxon>
        <taxon>lamiids</taxon>
        <taxon>Lamiales</taxon>
        <taxon>Pedaliaceae</taxon>
        <taxon>Sesamum</taxon>
    </lineage>
</organism>
<dbReference type="Pfam" id="PF14368">
    <property type="entry name" value="LTP_2"/>
    <property type="match status" value="1"/>
</dbReference>
<evidence type="ECO:0000256" key="4">
    <source>
        <dbReference type="SAM" id="SignalP"/>
    </source>
</evidence>
<keyword evidence="2" id="KW-0964">Secreted</keyword>
<keyword evidence="4" id="KW-0732">Signal</keyword>
<dbReference type="InterPro" id="IPR016140">
    <property type="entry name" value="Bifunc_inhib/LTP/seed_store"/>
</dbReference>
<comment type="caution">
    <text evidence="6">The sequence shown here is derived from an EMBL/GenBank/DDBJ whole genome shotgun (WGS) entry which is preliminary data.</text>
</comment>
<evidence type="ECO:0000256" key="3">
    <source>
        <dbReference type="ARBA" id="ARBA00038300"/>
    </source>
</evidence>
<dbReference type="InterPro" id="IPR036312">
    <property type="entry name" value="Bifun_inhib/LTP/seed_sf"/>
</dbReference>
<gene>
    <name evidence="6" type="ORF">Sradi_1952600</name>
</gene>
<evidence type="ECO:0000259" key="5">
    <source>
        <dbReference type="SMART" id="SM00499"/>
    </source>
</evidence>
<evidence type="ECO:0000256" key="2">
    <source>
        <dbReference type="ARBA" id="ARBA00022525"/>
    </source>
</evidence>
<reference evidence="6" key="1">
    <citation type="submission" date="2020-06" db="EMBL/GenBank/DDBJ databases">
        <authorList>
            <person name="Li T."/>
            <person name="Hu X."/>
            <person name="Zhang T."/>
            <person name="Song X."/>
            <person name="Zhang H."/>
            <person name="Dai N."/>
            <person name="Sheng W."/>
            <person name="Hou X."/>
            <person name="Wei L."/>
        </authorList>
    </citation>
    <scope>NUCLEOTIDE SEQUENCE</scope>
    <source>
        <strain evidence="6">G02</strain>
        <tissue evidence="6">Leaf</tissue>
    </source>
</reference>
<dbReference type="PANTHER" id="PTHR35501:SF3">
    <property type="entry name" value="PROTEIN YY1"/>
    <property type="match status" value="1"/>
</dbReference>
<protein>
    <submittedName>
        <fullName evidence="6">Stamen-specific protein FIL1</fullName>
    </submittedName>
</protein>
<dbReference type="GO" id="GO:0005576">
    <property type="term" value="C:extracellular region"/>
    <property type="evidence" value="ECO:0007669"/>
    <property type="project" value="UniProtKB-SubCell"/>
</dbReference>
<accession>A0AAW2TEX4</accession>
<feature type="chain" id="PRO_5043385667" evidence="4">
    <location>
        <begin position="26"/>
        <end position="123"/>
    </location>
</feature>
<proteinExistence type="inferred from homology"/>
<dbReference type="SUPFAM" id="SSF47699">
    <property type="entry name" value="Bifunctional inhibitor/lipid-transfer protein/seed storage 2S albumin"/>
    <property type="match status" value="1"/>
</dbReference>
<dbReference type="PANTHER" id="PTHR35501">
    <property type="entry name" value="PROTEIN YY1"/>
    <property type="match status" value="1"/>
</dbReference>
<dbReference type="AlphaFoldDB" id="A0AAW2TEX4"/>
<dbReference type="EMBL" id="JACGWJ010000008">
    <property type="protein sequence ID" value="KAL0403118.1"/>
    <property type="molecule type" value="Genomic_DNA"/>
</dbReference>
<dbReference type="Gene3D" id="1.10.110.10">
    <property type="entry name" value="Plant lipid-transfer and hydrophobic proteins"/>
    <property type="match status" value="1"/>
</dbReference>
<reference evidence="6" key="2">
    <citation type="journal article" date="2024" name="Plant">
        <title>Genomic evolution and insights into agronomic trait innovations of Sesamum species.</title>
        <authorList>
            <person name="Miao H."/>
            <person name="Wang L."/>
            <person name="Qu L."/>
            <person name="Liu H."/>
            <person name="Sun Y."/>
            <person name="Le M."/>
            <person name="Wang Q."/>
            <person name="Wei S."/>
            <person name="Zheng Y."/>
            <person name="Lin W."/>
            <person name="Duan Y."/>
            <person name="Cao H."/>
            <person name="Xiong S."/>
            <person name="Wang X."/>
            <person name="Wei L."/>
            <person name="Li C."/>
            <person name="Ma Q."/>
            <person name="Ju M."/>
            <person name="Zhao R."/>
            <person name="Li G."/>
            <person name="Mu C."/>
            <person name="Tian Q."/>
            <person name="Mei H."/>
            <person name="Zhang T."/>
            <person name="Gao T."/>
            <person name="Zhang H."/>
        </authorList>
    </citation>
    <scope>NUCLEOTIDE SEQUENCE</scope>
    <source>
        <strain evidence="6">G02</strain>
    </source>
</reference>
<feature type="signal peptide" evidence="4">
    <location>
        <begin position="1"/>
        <end position="25"/>
    </location>
</feature>
<comment type="subcellular location">
    <subcellularLocation>
        <location evidence="1">Secreted</location>
    </subcellularLocation>
</comment>
<comment type="similarity">
    <text evidence="3">Belongs to the A9/FIL1 family.</text>
</comment>
<dbReference type="SMART" id="SM00499">
    <property type="entry name" value="AAI"/>
    <property type="match status" value="1"/>
</dbReference>